<keyword evidence="4" id="KW-1185">Reference proteome</keyword>
<accession>H1HQS8</accession>
<feature type="domain" description="DUF5018" evidence="2">
    <location>
        <begin position="40"/>
        <end position="150"/>
    </location>
</feature>
<gene>
    <name evidence="3" type="ORF">HMPREF9944_02522</name>
</gene>
<dbReference type="Proteomes" id="UP000003167">
    <property type="component" value="Unassembled WGS sequence"/>
</dbReference>
<keyword evidence="1" id="KW-0732">Signal</keyword>
<dbReference type="Gene3D" id="2.60.40.4120">
    <property type="match status" value="1"/>
</dbReference>
<name>H1HQS8_9BACT</name>
<evidence type="ECO:0000256" key="1">
    <source>
        <dbReference type="SAM" id="SignalP"/>
    </source>
</evidence>
<dbReference type="EMBL" id="AGEK01000049">
    <property type="protein sequence ID" value="EHO65951.1"/>
    <property type="molecule type" value="Genomic_DNA"/>
</dbReference>
<feature type="chain" id="PRO_5003551027" description="DUF5018 domain-containing protein" evidence="1">
    <location>
        <begin position="24"/>
        <end position="154"/>
    </location>
</feature>
<dbReference type="InterPro" id="IPR054460">
    <property type="entry name" value="DUF5018-rel"/>
</dbReference>
<dbReference type="PROSITE" id="PS51257">
    <property type="entry name" value="PROKAR_LIPOPROTEIN"/>
    <property type="match status" value="1"/>
</dbReference>
<protein>
    <recommendedName>
        <fullName evidence="2">DUF5018 domain-containing protein</fullName>
    </recommendedName>
</protein>
<comment type="caution">
    <text evidence="3">The sequence shown here is derived from an EMBL/GenBank/DDBJ whole genome shotgun (WGS) entry which is preliminary data.</text>
</comment>
<dbReference type="AlphaFoldDB" id="H1HQS8"/>
<evidence type="ECO:0000313" key="4">
    <source>
        <dbReference type="Proteomes" id="UP000003167"/>
    </source>
</evidence>
<dbReference type="PATRIC" id="fig|999422.3.peg.2641"/>
<dbReference type="STRING" id="999422.HMPREF9944_02522"/>
<reference evidence="3 4" key="1">
    <citation type="submission" date="2011-12" db="EMBL/GenBank/DDBJ databases">
        <title>The Genome Sequence of Prevotella maculosa OT 289.</title>
        <authorList>
            <consortium name="The Broad Institute Genome Sequencing Platform"/>
            <person name="Earl A."/>
            <person name="Ward D."/>
            <person name="Feldgarden M."/>
            <person name="Gevers D."/>
            <person name="Izard J."/>
            <person name="Blanton J.M."/>
            <person name="Mathney J."/>
            <person name="Tanner A.C."/>
            <person name="Dewhirst F.E."/>
            <person name="Young S.K."/>
            <person name="Zeng Q."/>
            <person name="Gargeya S."/>
            <person name="Fitzgerald M."/>
            <person name="Haas B."/>
            <person name="Abouelleil A."/>
            <person name="Alvarado L."/>
            <person name="Arachchi H.M."/>
            <person name="Berlin A."/>
            <person name="Chapman S.B."/>
            <person name="Gearin G."/>
            <person name="Goldberg J."/>
            <person name="Griggs A."/>
            <person name="Gujja S."/>
            <person name="Hansen M."/>
            <person name="Heiman D."/>
            <person name="Howarth C."/>
            <person name="Larimer J."/>
            <person name="Lui A."/>
            <person name="MacDonald P.J.P."/>
            <person name="McCowen C."/>
            <person name="Montmayeur A."/>
            <person name="Murphy C."/>
            <person name="Neiman D."/>
            <person name="Pearson M."/>
            <person name="Priest M."/>
            <person name="Roberts A."/>
            <person name="Saif S."/>
            <person name="Shea T."/>
            <person name="Sisk P."/>
            <person name="Stolte C."/>
            <person name="Sykes S."/>
            <person name="Wortman J."/>
            <person name="Nusbaum C."/>
            <person name="Birren B."/>
        </authorList>
    </citation>
    <scope>NUCLEOTIDE SEQUENCE [LARGE SCALE GENOMIC DNA]</scope>
    <source>
        <strain evidence="3 4">OT 289</strain>
    </source>
</reference>
<proteinExistence type="predicted"/>
<sequence>MRKFLNIVCLTCTMILMSSCLNSNLKDLDTYSGNDITSVVAVYHRYYGDTEVPISGAKKVLQAQLTLKSVQIDKEAGTCEVSVSIPSNFPAAQKDKVTTSNLVVIVGISSAAIIKPASSSPAFGTPGDWSKTNTYVVKAANDNTKEWKVTLHLE</sequence>
<dbReference type="Pfam" id="PF22243">
    <property type="entry name" value="DUF5018-rel"/>
    <property type="match status" value="1"/>
</dbReference>
<dbReference type="HOGENOM" id="CLU_140211_0_0_10"/>
<evidence type="ECO:0000259" key="2">
    <source>
        <dbReference type="Pfam" id="PF22243"/>
    </source>
</evidence>
<evidence type="ECO:0000313" key="3">
    <source>
        <dbReference type="EMBL" id="EHO65951.1"/>
    </source>
</evidence>
<organism evidence="3 4">
    <name type="scientific">Segatella maculosa OT 289</name>
    <dbReference type="NCBI Taxonomy" id="999422"/>
    <lineage>
        <taxon>Bacteria</taxon>
        <taxon>Pseudomonadati</taxon>
        <taxon>Bacteroidota</taxon>
        <taxon>Bacteroidia</taxon>
        <taxon>Bacteroidales</taxon>
        <taxon>Prevotellaceae</taxon>
        <taxon>Segatella</taxon>
    </lineage>
</organism>
<feature type="signal peptide" evidence="1">
    <location>
        <begin position="1"/>
        <end position="23"/>
    </location>
</feature>